<comment type="caution">
    <text evidence="2">The sequence shown here is derived from an EMBL/GenBank/DDBJ whole genome shotgun (WGS) entry which is preliminary data.</text>
</comment>
<feature type="compositionally biased region" description="Gly residues" evidence="1">
    <location>
        <begin position="193"/>
        <end position="210"/>
    </location>
</feature>
<sequence length="236" mass="24771">MPTSPSFLDIVSSVLQLPRQQQARRLRALFRHQAARRAPPRRPRWYRTIAPAGRHARPPSLVVRLGGRLGGRRDAAAAIDNLAARCGPQAPPDAGRRTHWPRDTARASGFELRGTIAMRHGASPLIISSGAAAPFHIPRPSSTTPTSGPFLGTPQRSSGGQPLLRLAQGDPDQACPGREPLERTRTSPLLLRRGGGLGTAGAPRKGGGGGRSDRAIARSGTGGGGSRWRGGGTATA</sequence>
<evidence type="ECO:0000256" key="1">
    <source>
        <dbReference type="SAM" id="MobiDB-lite"/>
    </source>
</evidence>
<name>A0A3L6RAZ1_PANMI</name>
<accession>A0A3L6RAZ1</accession>
<evidence type="ECO:0000313" key="2">
    <source>
        <dbReference type="EMBL" id="RLM99545.1"/>
    </source>
</evidence>
<feature type="compositionally biased region" description="Gly residues" evidence="1">
    <location>
        <begin position="220"/>
        <end position="236"/>
    </location>
</feature>
<feature type="compositionally biased region" description="Low complexity" evidence="1">
    <location>
        <begin position="138"/>
        <end position="147"/>
    </location>
</feature>
<proteinExistence type="predicted"/>
<evidence type="ECO:0000313" key="3">
    <source>
        <dbReference type="Proteomes" id="UP000275267"/>
    </source>
</evidence>
<feature type="region of interest" description="Disordered" evidence="1">
    <location>
        <begin position="133"/>
        <end position="236"/>
    </location>
</feature>
<reference evidence="3" key="1">
    <citation type="journal article" date="2019" name="Nat. Commun.">
        <title>The genome of broomcorn millet.</title>
        <authorList>
            <person name="Zou C."/>
            <person name="Miki D."/>
            <person name="Li D."/>
            <person name="Tang Q."/>
            <person name="Xiao L."/>
            <person name="Rajput S."/>
            <person name="Deng P."/>
            <person name="Jia W."/>
            <person name="Huang R."/>
            <person name="Zhang M."/>
            <person name="Sun Y."/>
            <person name="Hu J."/>
            <person name="Fu X."/>
            <person name="Schnable P.S."/>
            <person name="Li F."/>
            <person name="Zhang H."/>
            <person name="Feng B."/>
            <person name="Zhu X."/>
            <person name="Liu R."/>
            <person name="Schnable J.C."/>
            <person name="Zhu J.-K."/>
            <person name="Zhang H."/>
        </authorList>
    </citation>
    <scope>NUCLEOTIDE SEQUENCE [LARGE SCALE GENOMIC DNA]</scope>
</reference>
<dbReference type="AlphaFoldDB" id="A0A3L6RAZ1"/>
<keyword evidence="3" id="KW-1185">Reference proteome</keyword>
<dbReference type="EMBL" id="PQIB02000009">
    <property type="protein sequence ID" value="RLM99545.1"/>
    <property type="molecule type" value="Genomic_DNA"/>
</dbReference>
<dbReference type="Proteomes" id="UP000275267">
    <property type="component" value="Unassembled WGS sequence"/>
</dbReference>
<organism evidence="2 3">
    <name type="scientific">Panicum miliaceum</name>
    <name type="common">Proso millet</name>
    <name type="synonym">Broomcorn millet</name>
    <dbReference type="NCBI Taxonomy" id="4540"/>
    <lineage>
        <taxon>Eukaryota</taxon>
        <taxon>Viridiplantae</taxon>
        <taxon>Streptophyta</taxon>
        <taxon>Embryophyta</taxon>
        <taxon>Tracheophyta</taxon>
        <taxon>Spermatophyta</taxon>
        <taxon>Magnoliopsida</taxon>
        <taxon>Liliopsida</taxon>
        <taxon>Poales</taxon>
        <taxon>Poaceae</taxon>
        <taxon>PACMAD clade</taxon>
        <taxon>Panicoideae</taxon>
        <taxon>Panicodae</taxon>
        <taxon>Paniceae</taxon>
        <taxon>Panicinae</taxon>
        <taxon>Panicum</taxon>
        <taxon>Panicum sect. Panicum</taxon>
    </lineage>
</organism>
<protein>
    <submittedName>
        <fullName evidence="2">Uncharacterized protein</fullName>
    </submittedName>
</protein>
<gene>
    <name evidence="2" type="ORF">C2845_PM06G30820</name>
</gene>